<keyword evidence="3" id="KW-0378">Hydrolase</keyword>
<reference evidence="3 4" key="1">
    <citation type="submission" date="2017-02" db="EMBL/GenBank/DDBJ databases">
        <authorList>
            <person name="Peterson S.W."/>
        </authorList>
    </citation>
    <scope>NUCLEOTIDE SEQUENCE [LARGE SCALE GENOMIC DNA]</scope>
    <source>
        <strain evidence="3 4">ATCC 27749</strain>
    </source>
</reference>
<evidence type="ECO:0000259" key="2">
    <source>
        <dbReference type="Pfam" id="PF12697"/>
    </source>
</evidence>
<organism evidence="3 4">
    <name type="scientific">Gemmiger formicilis</name>
    <dbReference type="NCBI Taxonomy" id="745368"/>
    <lineage>
        <taxon>Bacteria</taxon>
        <taxon>Bacillati</taxon>
        <taxon>Bacillota</taxon>
        <taxon>Clostridia</taxon>
        <taxon>Eubacteriales</taxon>
        <taxon>Gemmiger</taxon>
    </lineage>
</organism>
<dbReference type="OrthoDB" id="9776685at2"/>
<dbReference type="InterPro" id="IPR029058">
    <property type="entry name" value="AB_hydrolase_fold"/>
</dbReference>
<dbReference type="EMBL" id="FUYF01000010">
    <property type="protein sequence ID" value="SKA88926.1"/>
    <property type="molecule type" value="Genomic_DNA"/>
</dbReference>
<feature type="domain" description="AB hydrolase-1" evidence="2">
    <location>
        <begin position="68"/>
        <end position="272"/>
    </location>
</feature>
<evidence type="ECO:0000313" key="3">
    <source>
        <dbReference type="EMBL" id="SKA88926.1"/>
    </source>
</evidence>
<name>A0A1T4XHD7_9FIRM</name>
<dbReference type="PANTHER" id="PTHR42886">
    <property type="entry name" value="RE40534P-RELATED"/>
    <property type="match status" value="1"/>
</dbReference>
<dbReference type="InterPro" id="IPR000073">
    <property type="entry name" value="AB_hydrolase_1"/>
</dbReference>
<proteinExistence type="predicted"/>
<keyword evidence="3" id="KW-0031">Aminopeptidase</keyword>
<dbReference type="Gene3D" id="3.40.50.1820">
    <property type="entry name" value="alpha/beta hydrolase"/>
    <property type="match status" value="1"/>
</dbReference>
<dbReference type="GO" id="GO:0004177">
    <property type="term" value="F:aminopeptidase activity"/>
    <property type="evidence" value="ECO:0007669"/>
    <property type="project" value="UniProtKB-KW"/>
</dbReference>
<evidence type="ECO:0000313" key="4">
    <source>
        <dbReference type="Proteomes" id="UP000190286"/>
    </source>
</evidence>
<dbReference type="SUPFAM" id="SSF53474">
    <property type="entry name" value="alpha/beta-Hydrolases"/>
    <property type="match status" value="1"/>
</dbReference>
<dbReference type="STRING" id="745368.SAMN02745178_01895"/>
<dbReference type="Proteomes" id="UP000190286">
    <property type="component" value="Unassembled WGS sequence"/>
</dbReference>
<keyword evidence="3" id="KW-0645">Protease</keyword>
<dbReference type="AlphaFoldDB" id="A0A1T4XHD7"/>
<gene>
    <name evidence="3" type="ORF">SAMN02745178_01895</name>
</gene>
<protein>
    <submittedName>
        <fullName evidence="3">Serine aminopeptidase, S33</fullName>
    </submittedName>
</protein>
<dbReference type="GeneID" id="93338350"/>
<keyword evidence="1" id="KW-0732">Signal</keyword>
<accession>A0A1T4XHD7</accession>
<feature type="signal peptide" evidence="1">
    <location>
        <begin position="1"/>
        <end position="37"/>
    </location>
</feature>
<dbReference type="Pfam" id="PF12697">
    <property type="entry name" value="Abhydrolase_6"/>
    <property type="match status" value="1"/>
</dbReference>
<dbReference type="RefSeq" id="WP_078784807.1">
    <property type="nucleotide sequence ID" value="NZ_FUYF01000010.1"/>
</dbReference>
<feature type="chain" id="PRO_5012029757" evidence="1">
    <location>
        <begin position="38"/>
        <end position="306"/>
    </location>
</feature>
<evidence type="ECO:0000256" key="1">
    <source>
        <dbReference type="SAM" id="SignalP"/>
    </source>
</evidence>
<sequence length="306" mass="32079">MHKQTHKRAFYTLAGCIAALALCVAASLFLLTPAPKAQDVTIPGTRGDIYATVQLPGKLARGEELPLVVLCHGFTGSRSGDGHFAPLAADLAAQGIATVRLDFPGCGNSIEPFTAYTLSNMTDDVESAITYMQQTYGTGCTALVGHSMGGRLASLYPQCRGGITALALWSPANGAGLRGMEFLNIDDFSAVEALAAEAEASGSISTWGVDVSGTLFTEMRDSDPNAALRESALPTLLTYTGHEGILSDTTQAETIAAVESLPDGRVVLEPFAEGNHNYLSEDAATAAALDKALRETTVAFLVEYLK</sequence>
<keyword evidence="4" id="KW-1185">Reference proteome</keyword>
<dbReference type="PANTHER" id="PTHR42886:SF29">
    <property type="entry name" value="PUMMELIG, ISOFORM A"/>
    <property type="match status" value="1"/>
</dbReference>